<sequence>MCSVPSESCKALGVRENLCGECEALPGGKKGFRLYNPGGITFDGYTFDDSNNGPGSQQVLNVCMLARYGNKGDYGAAGAAKATSLALTARGTVKGPHFYGACSEGGCGACSNNGLLPPGADWRMLAIGNSCNGDHDLDRAWAGVECHF</sequence>
<dbReference type="EMBL" id="HBFN01009491">
    <property type="protein sequence ID" value="CAD8788923.1"/>
    <property type="molecule type" value="Transcribed_RNA"/>
</dbReference>
<name>A0A7S0VGN6_9CRYP</name>
<gene>
    <name evidence="1" type="ORF">HTEP1355_LOCUS5503</name>
</gene>
<proteinExistence type="predicted"/>
<reference evidence="1" key="1">
    <citation type="submission" date="2021-01" db="EMBL/GenBank/DDBJ databases">
        <authorList>
            <person name="Corre E."/>
            <person name="Pelletier E."/>
            <person name="Niang G."/>
            <person name="Scheremetjew M."/>
            <person name="Finn R."/>
            <person name="Kale V."/>
            <person name="Holt S."/>
            <person name="Cochrane G."/>
            <person name="Meng A."/>
            <person name="Brown T."/>
            <person name="Cohen L."/>
        </authorList>
    </citation>
    <scope>NUCLEOTIDE SEQUENCE</scope>
    <source>
        <strain evidence="1">CCMP443</strain>
    </source>
</reference>
<dbReference type="AlphaFoldDB" id="A0A7S0VGN6"/>
<organism evidence="1">
    <name type="scientific">Hemiselmis tepida</name>
    <dbReference type="NCBI Taxonomy" id="464990"/>
    <lineage>
        <taxon>Eukaryota</taxon>
        <taxon>Cryptophyceae</taxon>
        <taxon>Cryptomonadales</taxon>
        <taxon>Hemiselmidaceae</taxon>
        <taxon>Hemiselmis</taxon>
    </lineage>
</organism>
<evidence type="ECO:0000313" key="1">
    <source>
        <dbReference type="EMBL" id="CAD8788923.1"/>
    </source>
</evidence>
<protein>
    <submittedName>
        <fullName evidence="1">Uncharacterized protein</fullName>
    </submittedName>
</protein>
<accession>A0A7S0VGN6</accession>